<dbReference type="InterPro" id="IPR052360">
    <property type="entry name" value="Transcr_Regulatory_Proteins"/>
</dbReference>
<dbReference type="PROSITE" id="PS50048">
    <property type="entry name" value="ZN2_CY6_FUNGAL_2"/>
    <property type="match status" value="1"/>
</dbReference>
<reference evidence="10" key="1">
    <citation type="submission" date="2019-06" db="EMBL/GenBank/DDBJ databases">
        <authorList>
            <person name="Broberg M."/>
        </authorList>
    </citation>
    <scope>NUCLEOTIDE SEQUENCE [LARGE SCALE GENOMIC DNA]</scope>
</reference>
<dbReference type="Gene3D" id="4.10.240.10">
    <property type="entry name" value="Zn(2)-C6 fungal-type DNA-binding domain"/>
    <property type="match status" value="1"/>
</dbReference>
<dbReference type="GO" id="GO:0008270">
    <property type="term" value="F:zinc ion binding"/>
    <property type="evidence" value="ECO:0007669"/>
    <property type="project" value="InterPro"/>
</dbReference>
<evidence type="ECO:0000259" key="8">
    <source>
        <dbReference type="PROSITE" id="PS50048"/>
    </source>
</evidence>
<dbReference type="OrthoDB" id="3145928at2759"/>
<organism evidence="9 10">
    <name type="scientific">Clonostachys solani</name>
    <dbReference type="NCBI Taxonomy" id="160281"/>
    <lineage>
        <taxon>Eukaryota</taxon>
        <taxon>Fungi</taxon>
        <taxon>Dikarya</taxon>
        <taxon>Ascomycota</taxon>
        <taxon>Pezizomycotina</taxon>
        <taxon>Sordariomycetes</taxon>
        <taxon>Hypocreomycetidae</taxon>
        <taxon>Hypocreales</taxon>
        <taxon>Bionectriaceae</taxon>
        <taxon>Clonostachys</taxon>
    </lineage>
</organism>
<evidence type="ECO:0000256" key="2">
    <source>
        <dbReference type="ARBA" id="ARBA00022833"/>
    </source>
</evidence>
<evidence type="ECO:0000256" key="5">
    <source>
        <dbReference type="ARBA" id="ARBA00023163"/>
    </source>
</evidence>
<dbReference type="SUPFAM" id="SSF57701">
    <property type="entry name" value="Zn2/Cys6 DNA-binding domain"/>
    <property type="match status" value="1"/>
</dbReference>
<dbReference type="PANTHER" id="PTHR36206">
    <property type="entry name" value="ASPERCRYPTIN BIOSYNTHESIS CLUSTER-SPECIFIC TRANSCRIPTION REGULATOR ATNN-RELATED"/>
    <property type="match status" value="1"/>
</dbReference>
<sequence>MEALESNRKPSTVPIPGNELSKSTSKRSRVVVSQSKRGCVTCKTRRVKCDEQKPLCRRCIQAGRLCGGYGHKSKSSFPLQPALTTGVKVDSHTERLSHLAAHVLSLNSEGLPTQEDDVWGRVFLQLSNQNECVKAAAAAFGAAYELSLNNTIGKVPASAWRYYGSALTMLQSELREESTELESLALASLILACVEVLSQHEHNAFAHFLGAVQILTRAYQRRRGAPSSDILNKIKDGVVNANLLLGGYALSQTPQFMYVIFQEAAPRDNVFDKPELAINAAMLCLQRSYQFISSASRLQYKHPGWKEYGSVMCEDQNKALAECYSILDGLAGLITRQQSQHSSSTVTQKDWEILAELYALRTQLTANIIFILCVDTPYETAYDEHLDKFRSIVSDAAASARLRRRAKPSAFKRFSTRLGLVSPLYFTILKCRDPALRAVAISMLSEQDREGPADGHILAAIGAQVAALEISDSVPSTPDAPLAACNILEEQRFHGYTVPPPRLDSEGRRVVDVVFARPNPPLAQGWGDADYSVPDGWSKWSVPVEI</sequence>
<keyword evidence="4" id="KW-0238">DNA-binding</keyword>
<reference evidence="9 10" key="2">
    <citation type="submission" date="2021-10" db="EMBL/GenBank/DDBJ databases">
        <authorList>
            <person name="Piombo E."/>
        </authorList>
    </citation>
    <scope>NUCLEOTIDE SEQUENCE [LARGE SCALE GENOMIC DNA]</scope>
</reference>
<accession>A0A9N9Z931</accession>
<evidence type="ECO:0000256" key="4">
    <source>
        <dbReference type="ARBA" id="ARBA00023125"/>
    </source>
</evidence>
<dbReference type="Proteomes" id="UP000775872">
    <property type="component" value="Unassembled WGS sequence"/>
</dbReference>
<keyword evidence="5" id="KW-0804">Transcription</keyword>
<dbReference type="InterPro" id="IPR001138">
    <property type="entry name" value="Zn2Cys6_DnaBD"/>
</dbReference>
<evidence type="ECO:0000256" key="3">
    <source>
        <dbReference type="ARBA" id="ARBA00023015"/>
    </source>
</evidence>
<dbReference type="InterPro" id="IPR021858">
    <property type="entry name" value="Fun_TF"/>
</dbReference>
<evidence type="ECO:0000256" key="7">
    <source>
        <dbReference type="SAM" id="MobiDB-lite"/>
    </source>
</evidence>
<evidence type="ECO:0000313" key="9">
    <source>
        <dbReference type="EMBL" id="CAH0051304.1"/>
    </source>
</evidence>
<dbReference type="AlphaFoldDB" id="A0A9N9Z931"/>
<evidence type="ECO:0000256" key="6">
    <source>
        <dbReference type="ARBA" id="ARBA00023242"/>
    </source>
</evidence>
<keyword evidence="1" id="KW-0479">Metal-binding</keyword>
<keyword evidence="3" id="KW-0805">Transcription regulation</keyword>
<name>A0A9N9Z931_9HYPO</name>
<dbReference type="EMBL" id="CABFOC020000040">
    <property type="protein sequence ID" value="CAH0051304.1"/>
    <property type="molecule type" value="Genomic_DNA"/>
</dbReference>
<dbReference type="Pfam" id="PF11951">
    <property type="entry name" value="Fungal_trans_2"/>
    <property type="match status" value="1"/>
</dbReference>
<keyword evidence="2" id="KW-0862">Zinc</keyword>
<dbReference type="PROSITE" id="PS00463">
    <property type="entry name" value="ZN2_CY6_FUNGAL_1"/>
    <property type="match status" value="1"/>
</dbReference>
<feature type="region of interest" description="Disordered" evidence="7">
    <location>
        <begin position="1"/>
        <end position="28"/>
    </location>
</feature>
<keyword evidence="6" id="KW-0539">Nucleus</keyword>
<comment type="caution">
    <text evidence="9">The sequence shown here is derived from an EMBL/GenBank/DDBJ whole genome shotgun (WGS) entry which is preliminary data.</text>
</comment>
<evidence type="ECO:0000256" key="1">
    <source>
        <dbReference type="ARBA" id="ARBA00022723"/>
    </source>
</evidence>
<dbReference type="GO" id="GO:0000981">
    <property type="term" value="F:DNA-binding transcription factor activity, RNA polymerase II-specific"/>
    <property type="evidence" value="ECO:0007669"/>
    <property type="project" value="InterPro"/>
</dbReference>
<proteinExistence type="predicted"/>
<gene>
    <name evidence="9" type="ORF">CSOL1703_00014625</name>
</gene>
<dbReference type="Pfam" id="PF00172">
    <property type="entry name" value="Zn_clus"/>
    <property type="match status" value="1"/>
</dbReference>
<feature type="domain" description="Zn(2)-C6 fungal-type" evidence="8">
    <location>
        <begin position="38"/>
        <end position="66"/>
    </location>
</feature>
<protein>
    <recommendedName>
        <fullName evidence="8">Zn(2)-C6 fungal-type domain-containing protein</fullName>
    </recommendedName>
</protein>
<dbReference type="GO" id="GO:0003677">
    <property type="term" value="F:DNA binding"/>
    <property type="evidence" value="ECO:0007669"/>
    <property type="project" value="UniProtKB-KW"/>
</dbReference>
<dbReference type="SMART" id="SM00066">
    <property type="entry name" value="GAL4"/>
    <property type="match status" value="1"/>
</dbReference>
<dbReference type="PANTHER" id="PTHR36206:SF13">
    <property type="entry name" value="TRANSCRIPTIONAL REGULATORY PROTEIN MOC3"/>
    <property type="match status" value="1"/>
</dbReference>
<dbReference type="InterPro" id="IPR036864">
    <property type="entry name" value="Zn2-C6_fun-type_DNA-bd_sf"/>
</dbReference>
<evidence type="ECO:0000313" key="10">
    <source>
        <dbReference type="Proteomes" id="UP000775872"/>
    </source>
</evidence>
<dbReference type="CDD" id="cd00067">
    <property type="entry name" value="GAL4"/>
    <property type="match status" value="1"/>
</dbReference>
<keyword evidence="10" id="KW-1185">Reference proteome</keyword>